<dbReference type="NCBIfam" id="TIGR02286">
    <property type="entry name" value="PaaD"/>
    <property type="match status" value="1"/>
</dbReference>
<accession>A0ABX7EJL6</accession>
<keyword evidence="1" id="KW-0378">Hydrolase</keyword>
<dbReference type="PANTHER" id="PTHR42856:SF1">
    <property type="entry name" value="ACYL-COENZYME A THIOESTERASE PAAI"/>
    <property type="match status" value="1"/>
</dbReference>
<dbReference type="InterPro" id="IPR006683">
    <property type="entry name" value="Thioestr_dom"/>
</dbReference>
<dbReference type="PANTHER" id="PTHR42856">
    <property type="entry name" value="ACYL-COENZYME A THIOESTERASE PAAI"/>
    <property type="match status" value="1"/>
</dbReference>
<feature type="domain" description="Thioesterase" evidence="3">
    <location>
        <begin position="101"/>
        <end position="174"/>
    </location>
</feature>
<dbReference type="NCBIfam" id="TIGR00369">
    <property type="entry name" value="unchar_dom_1"/>
    <property type="match status" value="1"/>
</dbReference>
<dbReference type="InterPro" id="IPR029069">
    <property type="entry name" value="HotDog_dom_sf"/>
</dbReference>
<evidence type="ECO:0000256" key="1">
    <source>
        <dbReference type="ARBA" id="ARBA00022801"/>
    </source>
</evidence>
<name>A0ABX7EJL6_9ACTN</name>
<dbReference type="InterPro" id="IPR003736">
    <property type="entry name" value="PAAI_dom"/>
</dbReference>
<evidence type="ECO:0000256" key="2">
    <source>
        <dbReference type="SAM" id="MobiDB-lite"/>
    </source>
</evidence>
<evidence type="ECO:0000259" key="3">
    <source>
        <dbReference type="Pfam" id="PF03061"/>
    </source>
</evidence>
<dbReference type="Proteomes" id="UP000596311">
    <property type="component" value="Chromosome"/>
</dbReference>
<dbReference type="EMBL" id="CP049945">
    <property type="protein sequence ID" value="QRF04020.1"/>
    <property type="molecule type" value="Genomic_DNA"/>
</dbReference>
<evidence type="ECO:0000313" key="4">
    <source>
        <dbReference type="EMBL" id="QRF04020.1"/>
    </source>
</evidence>
<dbReference type="InterPro" id="IPR052723">
    <property type="entry name" value="Acyl-CoA_thioesterase_PaaI"/>
</dbReference>
<keyword evidence="5" id="KW-1185">Reference proteome</keyword>
<sequence>MGRGEDVTTGPRTGLQELAEPGIPGVPPGTGGAGASGAGGSADRVTPDPADPDGPADADGPAARMFAADAASRGLGMTLQAVGEGTARVGMTVTGAMVNGHGNAHGGFLFTLADTAFACACNSYGPQAVGAAADIVFVAPAREGDVLTAHAVERTRFGRSGVYDVRITRDDQVVAEFRGHSRVIRAVEG</sequence>
<feature type="region of interest" description="Disordered" evidence="2">
    <location>
        <begin position="1"/>
        <end position="61"/>
    </location>
</feature>
<reference evidence="4 5" key="1">
    <citation type="submission" date="2020-03" db="EMBL/GenBank/DDBJ databases">
        <title>Genome mining and metabolic profiling illuminate the polycyclic tetramate macrolactams from Streptomyces koyangensis SCSIO 5802.</title>
        <authorList>
            <person name="Ding W."/>
        </authorList>
    </citation>
    <scope>NUCLEOTIDE SEQUENCE [LARGE SCALE GENOMIC DNA]</scope>
    <source>
        <strain evidence="4 5">SCSIO 5802</strain>
    </source>
</reference>
<gene>
    <name evidence="4" type="primary">paaI</name>
    <name evidence="4" type="ORF">G9U55_18720</name>
</gene>
<dbReference type="SUPFAM" id="SSF54637">
    <property type="entry name" value="Thioesterase/thiol ester dehydrase-isomerase"/>
    <property type="match status" value="1"/>
</dbReference>
<evidence type="ECO:0000313" key="5">
    <source>
        <dbReference type="Proteomes" id="UP000596311"/>
    </source>
</evidence>
<proteinExistence type="predicted"/>
<dbReference type="Pfam" id="PF03061">
    <property type="entry name" value="4HBT"/>
    <property type="match status" value="1"/>
</dbReference>
<dbReference type="Gene3D" id="3.10.129.10">
    <property type="entry name" value="Hotdog Thioesterase"/>
    <property type="match status" value="1"/>
</dbReference>
<organism evidence="4 5">
    <name type="scientific">Streptomyces koyangensis</name>
    <dbReference type="NCBI Taxonomy" id="188770"/>
    <lineage>
        <taxon>Bacteria</taxon>
        <taxon>Bacillati</taxon>
        <taxon>Actinomycetota</taxon>
        <taxon>Actinomycetes</taxon>
        <taxon>Kitasatosporales</taxon>
        <taxon>Streptomycetaceae</taxon>
        <taxon>Streptomyces</taxon>
        <taxon>Streptomyces aurantiacus group</taxon>
    </lineage>
</organism>
<dbReference type="InterPro" id="IPR011973">
    <property type="entry name" value="PaaD"/>
</dbReference>
<feature type="compositionally biased region" description="Gly residues" evidence="2">
    <location>
        <begin position="28"/>
        <end position="40"/>
    </location>
</feature>
<protein>
    <submittedName>
        <fullName evidence="4">Hydroxyphenylacetyl-CoA thioesterase PaaI</fullName>
    </submittedName>
</protein>
<dbReference type="CDD" id="cd03443">
    <property type="entry name" value="PaaI_thioesterase"/>
    <property type="match status" value="1"/>
</dbReference>